<dbReference type="PANTHER" id="PTHR33281">
    <property type="entry name" value="UPF0187 PROTEIN YNEE"/>
    <property type="match status" value="1"/>
</dbReference>
<dbReference type="RefSeq" id="WP_028499591.1">
    <property type="nucleotide sequence ID" value="NZ_CP028519.1"/>
</dbReference>
<feature type="transmembrane region" description="Helical" evidence="9">
    <location>
        <begin position="28"/>
        <end position="46"/>
    </location>
</feature>
<evidence type="ECO:0000256" key="6">
    <source>
        <dbReference type="ARBA" id="ARBA00023065"/>
    </source>
</evidence>
<proteinExistence type="inferred from homology"/>
<keyword evidence="7 9" id="KW-0472">Membrane</keyword>
<feature type="transmembrane region" description="Helical" evidence="9">
    <location>
        <begin position="222"/>
        <end position="240"/>
    </location>
</feature>
<dbReference type="EMBL" id="CP028519">
    <property type="protein sequence ID" value="AVY94173.1"/>
    <property type="molecule type" value="Genomic_DNA"/>
</dbReference>
<evidence type="ECO:0000256" key="1">
    <source>
        <dbReference type="ARBA" id="ARBA00004651"/>
    </source>
</evidence>
<comment type="subcellular location">
    <subcellularLocation>
        <location evidence="1">Cell membrane</location>
        <topology evidence="1">Multi-pass membrane protein</topology>
    </subcellularLocation>
</comment>
<dbReference type="Proteomes" id="UP000244173">
    <property type="component" value="Chromosome"/>
</dbReference>
<keyword evidence="5 9" id="KW-1133">Transmembrane helix</keyword>
<evidence type="ECO:0000256" key="9">
    <source>
        <dbReference type="SAM" id="Phobius"/>
    </source>
</evidence>
<evidence type="ECO:0000256" key="3">
    <source>
        <dbReference type="ARBA" id="ARBA00022475"/>
    </source>
</evidence>
<evidence type="ECO:0000313" key="11">
    <source>
        <dbReference type="Proteomes" id="UP000244173"/>
    </source>
</evidence>
<evidence type="ECO:0000256" key="2">
    <source>
        <dbReference type="ARBA" id="ARBA00022448"/>
    </source>
</evidence>
<dbReference type="GO" id="GO:0005254">
    <property type="term" value="F:chloride channel activity"/>
    <property type="evidence" value="ECO:0007669"/>
    <property type="project" value="InterPro"/>
</dbReference>
<keyword evidence="11" id="KW-1185">Reference proteome</keyword>
<protein>
    <recommendedName>
        <fullName evidence="12">Bestrophin</fullName>
    </recommendedName>
</protein>
<keyword evidence="2" id="KW-0813">Transport</keyword>
<organism evidence="10 11">
    <name type="scientific">Microvirgula aerodenitrificans</name>
    <dbReference type="NCBI Taxonomy" id="57480"/>
    <lineage>
        <taxon>Bacteria</taxon>
        <taxon>Pseudomonadati</taxon>
        <taxon>Pseudomonadota</taxon>
        <taxon>Betaproteobacteria</taxon>
        <taxon>Neisseriales</taxon>
        <taxon>Aquaspirillaceae</taxon>
        <taxon>Microvirgula</taxon>
    </lineage>
</organism>
<dbReference type="InterPro" id="IPR044669">
    <property type="entry name" value="YneE/VCCN1/2-like"/>
</dbReference>
<accession>A0A2S0PA39</accession>
<gene>
    <name evidence="10" type="ORF">DAI18_09055</name>
</gene>
<dbReference type="KEGG" id="maer:DAI18_09055"/>
<dbReference type="AlphaFoldDB" id="A0A2S0PA39"/>
<comment type="similarity">
    <text evidence="8">Belongs to the anion channel-forming bestrophin (TC 1.A.46) family.</text>
</comment>
<sequence>MIIRPHKSSLQLLFVWHGSILRRILPQLGIVFVISVFCVLATPWWAHLFPGEVLNLQPFTLMGLALAIFLGFRNSVSYNRFWEARQHWGSLLINARSLTRQVLSLVSPLHADCRRHMVNGQIAFAHSLRHQLRNDDAQADLDRLLPAEVAARIGSARFKPAMLLLWLGETASQAHRHGWISDLQLQSMDRSLCTLSEVVGACERIAGTPIPYTYHVLLNRTVMVYCLLLPMALSSSIGWLTPLISTFIAYTFFGLDEIGEEIADPFGVQPNDLALGAICHTIETSLREMLDDGDALPLEPEPRHFVLH</sequence>
<dbReference type="Pfam" id="PF25539">
    <property type="entry name" value="Bestrophin_2"/>
    <property type="match status" value="1"/>
</dbReference>
<evidence type="ECO:0000256" key="7">
    <source>
        <dbReference type="ARBA" id="ARBA00023136"/>
    </source>
</evidence>
<dbReference type="OrthoDB" id="445589at2"/>
<evidence type="ECO:0000313" key="10">
    <source>
        <dbReference type="EMBL" id="AVY94173.1"/>
    </source>
</evidence>
<evidence type="ECO:0000256" key="5">
    <source>
        <dbReference type="ARBA" id="ARBA00022989"/>
    </source>
</evidence>
<evidence type="ECO:0008006" key="12">
    <source>
        <dbReference type="Google" id="ProtNLM"/>
    </source>
</evidence>
<keyword evidence="6" id="KW-0406">Ion transport</keyword>
<dbReference type="STRING" id="1122240.GCA_000620105_02586"/>
<dbReference type="PANTHER" id="PTHR33281:SF19">
    <property type="entry name" value="VOLTAGE-DEPENDENT ANION CHANNEL-FORMING PROTEIN YNEE"/>
    <property type="match status" value="1"/>
</dbReference>
<dbReference type="GO" id="GO:0005886">
    <property type="term" value="C:plasma membrane"/>
    <property type="evidence" value="ECO:0007669"/>
    <property type="project" value="UniProtKB-SubCell"/>
</dbReference>
<name>A0A2S0PA39_9NEIS</name>
<reference evidence="10 11" key="1">
    <citation type="submission" date="2018-04" db="EMBL/GenBank/DDBJ databases">
        <title>Denitrifier Microvirgula.</title>
        <authorList>
            <person name="Anderson E."/>
            <person name="Jang J."/>
            <person name="Ishii S."/>
        </authorList>
    </citation>
    <scope>NUCLEOTIDE SEQUENCE [LARGE SCALE GENOMIC DNA]</scope>
    <source>
        <strain evidence="10 11">BE2.4</strain>
    </source>
</reference>
<evidence type="ECO:0000256" key="4">
    <source>
        <dbReference type="ARBA" id="ARBA00022692"/>
    </source>
</evidence>
<keyword evidence="3" id="KW-1003">Cell membrane</keyword>
<feature type="transmembrane region" description="Helical" evidence="9">
    <location>
        <begin position="58"/>
        <end position="76"/>
    </location>
</feature>
<evidence type="ECO:0000256" key="8">
    <source>
        <dbReference type="ARBA" id="ARBA00034708"/>
    </source>
</evidence>
<keyword evidence="4 9" id="KW-0812">Transmembrane</keyword>